<keyword evidence="3" id="KW-1185">Reference proteome</keyword>
<feature type="compositionally biased region" description="Gly residues" evidence="1">
    <location>
        <begin position="51"/>
        <end position="60"/>
    </location>
</feature>
<dbReference type="InterPro" id="IPR029024">
    <property type="entry name" value="TerB-like"/>
</dbReference>
<feature type="compositionally biased region" description="Basic and acidic residues" evidence="1">
    <location>
        <begin position="109"/>
        <end position="131"/>
    </location>
</feature>
<dbReference type="CDD" id="cd07178">
    <property type="entry name" value="terB_like_YebE"/>
    <property type="match status" value="1"/>
</dbReference>
<comment type="caution">
    <text evidence="2">The sequence shown here is derived from an EMBL/GenBank/DDBJ whole genome shotgun (WGS) entry which is preliminary data.</text>
</comment>
<dbReference type="RefSeq" id="WP_259546449.1">
    <property type="nucleotide sequence ID" value="NZ_BAABHW010000001.1"/>
</dbReference>
<accession>A0ABP9L096</accession>
<dbReference type="Proteomes" id="UP001499910">
    <property type="component" value="Unassembled WGS sequence"/>
</dbReference>
<evidence type="ECO:0000256" key="1">
    <source>
        <dbReference type="SAM" id="MobiDB-lite"/>
    </source>
</evidence>
<dbReference type="InterPro" id="IPR007486">
    <property type="entry name" value="YebE"/>
</dbReference>
<dbReference type="SUPFAM" id="SSF158682">
    <property type="entry name" value="TerB-like"/>
    <property type="match status" value="1"/>
</dbReference>
<feature type="region of interest" description="Disordered" evidence="1">
    <location>
        <begin position="27"/>
        <end position="60"/>
    </location>
</feature>
<sequence length="299" mass="31631">MSLLRTLASVAVGVAAARGAGALMNRADRDRDDEEEGLLDSMRRYDRDDTGGLGELLGGGSRRDGGLGGLMDQLGGSGALGGLGGLAGGLLTGGAAGGALGSLLGGGRERGRENAFGRRLNESLRTGREPSDPPTEAEEEMAALMIRAMIMAAKADGRIDGAERERLLSRLGDLDRQERRFVEEELDRRIDVRDFARDVPNHPGLRAQVFAAAMSAIDLDSMAERRFAEELAEELGVDQKARGTVGQRMARDYGTETWGKAGPPPVRDSYAKGSATRGGPVHGKTMQGTPGQGRPYRKG</sequence>
<reference evidence="3" key="1">
    <citation type="journal article" date="2019" name="Int. J. Syst. Evol. Microbiol.">
        <title>The Global Catalogue of Microorganisms (GCM) 10K type strain sequencing project: providing services to taxonomists for standard genome sequencing and annotation.</title>
        <authorList>
            <consortium name="The Broad Institute Genomics Platform"/>
            <consortium name="The Broad Institute Genome Sequencing Center for Infectious Disease"/>
            <person name="Wu L."/>
            <person name="Ma J."/>
        </authorList>
    </citation>
    <scope>NUCLEOTIDE SEQUENCE [LARGE SCALE GENOMIC DNA]</scope>
    <source>
        <strain evidence="3">JCM 18015</strain>
    </source>
</reference>
<feature type="region of interest" description="Disordered" evidence="1">
    <location>
        <begin position="109"/>
        <end position="137"/>
    </location>
</feature>
<feature type="compositionally biased region" description="Basic and acidic residues" evidence="1">
    <location>
        <begin position="41"/>
        <end position="50"/>
    </location>
</feature>
<gene>
    <name evidence="2" type="ORF">GCM10023209_08840</name>
</gene>
<organism evidence="2 3">
    <name type="scientific">[Roseibacterium] beibuensis</name>
    <dbReference type="NCBI Taxonomy" id="1193142"/>
    <lineage>
        <taxon>Bacteria</taxon>
        <taxon>Pseudomonadati</taxon>
        <taxon>Pseudomonadota</taxon>
        <taxon>Alphaproteobacteria</taxon>
        <taxon>Rhodobacterales</taxon>
        <taxon>Roseobacteraceae</taxon>
        <taxon>Roseicyclus</taxon>
    </lineage>
</organism>
<proteinExistence type="predicted"/>
<evidence type="ECO:0008006" key="4">
    <source>
        <dbReference type="Google" id="ProtNLM"/>
    </source>
</evidence>
<evidence type="ECO:0000313" key="2">
    <source>
        <dbReference type="EMBL" id="GAA5068348.1"/>
    </source>
</evidence>
<dbReference type="Pfam" id="PF04391">
    <property type="entry name" value="DUF533"/>
    <property type="match status" value="1"/>
</dbReference>
<feature type="region of interest" description="Disordered" evidence="1">
    <location>
        <begin position="252"/>
        <end position="299"/>
    </location>
</feature>
<dbReference type="Gene3D" id="1.10.3680.10">
    <property type="entry name" value="TerB-like"/>
    <property type="match status" value="1"/>
</dbReference>
<name>A0ABP9L096_9RHOB</name>
<protein>
    <recommendedName>
        <fullName evidence="4">Tellurite resistance protein TerB</fullName>
    </recommendedName>
</protein>
<dbReference type="EMBL" id="BAABHW010000001">
    <property type="protein sequence ID" value="GAA5068348.1"/>
    <property type="molecule type" value="Genomic_DNA"/>
</dbReference>
<evidence type="ECO:0000313" key="3">
    <source>
        <dbReference type="Proteomes" id="UP001499910"/>
    </source>
</evidence>